<gene>
    <name evidence="2" type="ORF">POCULU_LOCUS11116</name>
</gene>
<reference evidence="2" key="1">
    <citation type="submission" date="2021-06" db="EMBL/GenBank/DDBJ databases">
        <authorList>
            <person name="Kallberg Y."/>
            <person name="Tangrot J."/>
            <person name="Rosling A."/>
        </authorList>
    </citation>
    <scope>NUCLEOTIDE SEQUENCE</scope>
    <source>
        <strain evidence="2">IA702</strain>
    </source>
</reference>
<dbReference type="OrthoDB" id="4062651at2759"/>
<dbReference type="InterPro" id="IPR001245">
    <property type="entry name" value="Ser-Thr/Tyr_kinase_cat_dom"/>
</dbReference>
<keyword evidence="3" id="KW-1185">Reference proteome</keyword>
<sequence>SSYNILIKSGIAKITDFGLSNVINQMLSISSDGDYLAYIDPKSFKDKSYRLGMKADIFSLGVILWEISSGRNPCEGRTETQDIVVYRLNGFRDPPFPGTPEEYAMLYSECWNEDSSIRPTCEEVYKRLRYYNELNNLSRLLDIKQNGTTRLKLQKDLYNKLVLGQFDNIITEFNESITKSGEICHVLHDNNDYSAFSNTDISLE</sequence>
<feature type="domain" description="Protein kinase" evidence="1">
    <location>
        <begin position="1"/>
        <end position="131"/>
    </location>
</feature>
<feature type="non-terminal residue" evidence="2">
    <location>
        <position position="204"/>
    </location>
</feature>
<dbReference type="Pfam" id="PF07714">
    <property type="entry name" value="PK_Tyr_Ser-Thr"/>
    <property type="match status" value="1"/>
</dbReference>
<dbReference type="InterPro" id="IPR051681">
    <property type="entry name" value="Ser/Thr_Kinases-Pseudokinases"/>
</dbReference>
<dbReference type="InterPro" id="IPR000719">
    <property type="entry name" value="Prot_kinase_dom"/>
</dbReference>
<dbReference type="SUPFAM" id="SSF56112">
    <property type="entry name" value="Protein kinase-like (PK-like)"/>
    <property type="match status" value="1"/>
</dbReference>
<dbReference type="AlphaFoldDB" id="A0A9N9ED68"/>
<evidence type="ECO:0000259" key="1">
    <source>
        <dbReference type="PROSITE" id="PS50011"/>
    </source>
</evidence>
<dbReference type="GO" id="GO:0005524">
    <property type="term" value="F:ATP binding"/>
    <property type="evidence" value="ECO:0007669"/>
    <property type="project" value="InterPro"/>
</dbReference>
<dbReference type="EMBL" id="CAJVPJ010007152">
    <property type="protein sequence ID" value="CAG8673759.1"/>
    <property type="molecule type" value="Genomic_DNA"/>
</dbReference>
<dbReference type="PROSITE" id="PS50011">
    <property type="entry name" value="PROTEIN_KINASE_DOM"/>
    <property type="match status" value="1"/>
</dbReference>
<dbReference type="InterPro" id="IPR011009">
    <property type="entry name" value="Kinase-like_dom_sf"/>
</dbReference>
<feature type="non-terminal residue" evidence="2">
    <location>
        <position position="1"/>
    </location>
</feature>
<protein>
    <submittedName>
        <fullName evidence="2">8456_t:CDS:1</fullName>
    </submittedName>
</protein>
<comment type="caution">
    <text evidence="2">The sequence shown here is derived from an EMBL/GenBank/DDBJ whole genome shotgun (WGS) entry which is preliminary data.</text>
</comment>
<name>A0A9N9ED68_9GLOM</name>
<dbReference type="GO" id="GO:0004674">
    <property type="term" value="F:protein serine/threonine kinase activity"/>
    <property type="evidence" value="ECO:0007669"/>
    <property type="project" value="TreeGrafter"/>
</dbReference>
<organism evidence="2 3">
    <name type="scientific">Paraglomus occultum</name>
    <dbReference type="NCBI Taxonomy" id="144539"/>
    <lineage>
        <taxon>Eukaryota</taxon>
        <taxon>Fungi</taxon>
        <taxon>Fungi incertae sedis</taxon>
        <taxon>Mucoromycota</taxon>
        <taxon>Glomeromycotina</taxon>
        <taxon>Glomeromycetes</taxon>
        <taxon>Paraglomerales</taxon>
        <taxon>Paraglomeraceae</taxon>
        <taxon>Paraglomus</taxon>
    </lineage>
</organism>
<dbReference type="Gene3D" id="1.10.510.10">
    <property type="entry name" value="Transferase(Phosphotransferase) domain 1"/>
    <property type="match status" value="1"/>
</dbReference>
<accession>A0A9N9ED68</accession>
<evidence type="ECO:0000313" key="3">
    <source>
        <dbReference type="Proteomes" id="UP000789572"/>
    </source>
</evidence>
<proteinExistence type="predicted"/>
<dbReference type="Proteomes" id="UP000789572">
    <property type="component" value="Unassembled WGS sequence"/>
</dbReference>
<evidence type="ECO:0000313" key="2">
    <source>
        <dbReference type="EMBL" id="CAG8673759.1"/>
    </source>
</evidence>
<dbReference type="PANTHER" id="PTHR44329">
    <property type="entry name" value="SERINE/THREONINE-PROTEIN KINASE TNNI3K-RELATED"/>
    <property type="match status" value="1"/>
</dbReference>